<keyword evidence="7" id="KW-0408">Iron</keyword>
<feature type="domain" description="Fe2OG dioxygenase" evidence="9">
    <location>
        <begin position="105"/>
        <end position="202"/>
    </location>
</feature>
<comment type="caution">
    <text evidence="10">The sequence shown here is derived from an EMBL/GenBank/DDBJ whole genome shotgun (WGS) entry which is preliminary data.</text>
</comment>
<evidence type="ECO:0000256" key="4">
    <source>
        <dbReference type="ARBA" id="ARBA00022842"/>
    </source>
</evidence>
<dbReference type="InterPro" id="IPR032854">
    <property type="entry name" value="ALKBH3"/>
</dbReference>
<evidence type="ECO:0000313" key="11">
    <source>
        <dbReference type="Proteomes" id="UP000607559"/>
    </source>
</evidence>
<evidence type="ECO:0000256" key="2">
    <source>
        <dbReference type="ARBA" id="ARBA00022723"/>
    </source>
</evidence>
<proteinExistence type="predicted"/>
<dbReference type="Pfam" id="PF13532">
    <property type="entry name" value="2OG-FeII_Oxy_2"/>
    <property type="match status" value="1"/>
</dbReference>
<dbReference type="PROSITE" id="PS51471">
    <property type="entry name" value="FE2OG_OXY"/>
    <property type="match status" value="1"/>
</dbReference>
<reference evidence="10" key="1">
    <citation type="journal article" date="2014" name="Int. J. Syst. Evol. Microbiol.">
        <title>Complete genome sequence of Corynebacterium casei LMG S-19264T (=DSM 44701T), isolated from a smear-ripened cheese.</title>
        <authorList>
            <consortium name="US DOE Joint Genome Institute (JGI-PGF)"/>
            <person name="Walter F."/>
            <person name="Albersmeier A."/>
            <person name="Kalinowski J."/>
            <person name="Ruckert C."/>
        </authorList>
    </citation>
    <scope>NUCLEOTIDE SEQUENCE</scope>
    <source>
        <strain evidence="10">CGMCC 1.15448</strain>
    </source>
</reference>
<name>A0A8J2UBB9_9BACT</name>
<evidence type="ECO:0000256" key="5">
    <source>
        <dbReference type="ARBA" id="ARBA00022964"/>
    </source>
</evidence>
<comment type="cofactor">
    <cofactor evidence="1">
        <name>Fe(2+)</name>
        <dbReference type="ChEBI" id="CHEBI:29033"/>
    </cofactor>
</comment>
<dbReference type="GO" id="GO:0032451">
    <property type="term" value="F:demethylase activity"/>
    <property type="evidence" value="ECO:0007669"/>
    <property type="project" value="UniProtKB-ARBA"/>
</dbReference>
<reference evidence="10" key="2">
    <citation type="submission" date="2020-09" db="EMBL/GenBank/DDBJ databases">
        <authorList>
            <person name="Sun Q."/>
            <person name="Zhou Y."/>
        </authorList>
    </citation>
    <scope>NUCLEOTIDE SEQUENCE</scope>
    <source>
        <strain evidence="10">CGMCC 1.15448</strain>
    </source>
</reference>
<evidence type="ECO:0000313" key="10">
    <source>
        <dbReference type="EMBL" id="GGA93886.1"/>
    </source>
</evidence>
<evidence type="ECO:0000256" key="8">
    <source>
        <dbReference type="ARBA" id="ARBA00023204"/>
    </source>
</evidence>
<evidence type="ECO:0000256" key="1">
    <source>
        <dbReference type="ARBA" id="ARBA00001954"/>
    </source>
</evidence>
<dbReference type="InterPro" id="IPR037151">
    <property type="entry name" value="AlkB-like_sf"/>
</dbReference>
<sequence>MTTRNLFATESVINLLPFDGQADYYGNVIEPAAARRFLEKLMAGIEWRNDEAVIFGRHIITKRKVAWYGDSDYGYKYSGVVRQALPWTPELMELKGLTEGLTGVQYNSCLLNLYHDGDEGMAWHSDDEKELQPDGAIASLSFGAGRRFLFRHKESKQIVEVMLAAGSLLVMRGATQDRWLHSLPKMKKVRLPRINLTFRTMMRREPEDRTIATPRLTAG</sequence>
<dbReference type="GO" id="GO:0032259">
    <property type="term" value="P:methylation"/>
    <property type="evidence" value="ECO:0007669"/>
    <property type="project" value="UniProtKB-KW"/>
</dbReference>
<keyword evidence="6" id="KW-0560">Oxidoreductase</keyword>
<keyword evidence="8" id="KW-0234">DNA repair</keyword>
<keyword evidence="2" id="KW-0479">Metal-binding</keyword>
<dbReference type="Proteomes" id="UP000607559">
    <property type="component" value="Unassembled WGS sequence"/>
</dbReference>
<dbReference type="PANTHER" id="PTHR31212:SF4">
    <property type="entry name" value="ALPHA-KETOGLUTARATE-DEPENDENT DIOXYGENASE ALKB HOMOLOG 3"/>
    <property type="match status" value="1"/>
</dbReference>
<dbReference type="PANTHER" id="PTHR31212">
    <property type="entry name" value="ALPHA-KETOGLUTARATE-DEPENDENT DIOXYGENASE ALKB HOMOLOG 3"/>
    <property type="match status" value="1"/>
</dbReference>
<dbReference type="Gene3D" id="2.60.120.590">
    <property type="entry name" value="Alpha-ketoglutarate-dependent dioxygenase AlkB-like"/>
    <property type="match status" value="1"/>
</dbReference>
<keyword evidence="11" id="KW-1185">Reference proteome</keyword>
<dbReference type="RefSeq" id="WP_188930511.1">
    <property type="nucleotide sequence ID" value="NZ_BMJC01000002.1"/>
</dbReference>
<dbReference type="EMBL" id="BMJC01000002">
    <property type="protein sequence ID" value="GGA93886.1"/>
    <property type="molecule type" value="Genomic_DNA"/>
</dbReference>
<dbReference type="AlphaFoldDB" id="A0A8J2UBB9"/>
<keyword evidence="10" id="KW-0808">Transferase</keyword>
<dbReference type="GO" id="GO:0016705">
    <property type="term" value="F:oxidoreductase activity, acting on paired donors, with incorporation or reduction of molecular oxygen"/>
    <property type="evidence" value="ECO:0007669"/>
    <property type="project" value="UniProtKB-ARBA"/>
</dbReference>
<dbReference type="FunFam" id="2.60.120.590:FF:000004">
    <property type="entry name" value="DNA oxidative demethylase ALKBH2"/>
    <property type="match status" value="1"/>
</dbReference>
<keyword evidence="5" id="KW-0223">Dioxygenase</keyword>
<protein>
    <submittedName>
        <fullName evidence="10">DNA methylase</fullName>
    </submittedName>
</protein>
<evidence type="ECO:0000256" key="3">
    <source>
        <dbReference type="ARBA" id="ARBA00022763"/>
    </source>
</evidence>
<accession>A0A8J2UBB9</accession>
<dbReference type="GO" id="GO:0140097">
    <property type="term" value="F:catalytic activity, acting on DNA"/>
    <property type="evidence" value="ECO:0007669"/>
    <property type="project" value="UniProtKB-ARBA"/>
</dbReference>
<dbReference type="SUPFAM" id="SSF51197">
    <property type="entry name" value="Clavaminate synthase-like"/>
    <property type="match status" value="1"/>
</dbReference>
<keyword evidence="3" id="KW-0227">DNA damage</keyword>
<dbReference type="GO" id="GO:0046872">
    <property type="term" value="F:metal ion binding"/>
    <property type="evidence" value="ECO:0007669"/>
    <property type="project" value="UniProtKB-KW"/>
</dbReference>
<evidence type="ECO:0000256" key="6">
    <source>
        <dbReference type="ARBA" id="ARBA00023002"/>
    </source>
</evidence>
<dbReference type="InterPro" id="IPR005123">
    <property type="entry name" value="Oxoglu/Fe-dep_dioxygenase_dom"/>
</dbReference>
<dbReference type="GO" id="GO:0016787">
    <property type="term" value="F:hydrolase activity"/>
    <property type="evidence" value="ECO:0007669"/>
    <property type="project" value="UniProtKB-ARBA"/>
</dbReference>
<keyword evidence="4" id="KW-0460">Magnesium</keyword>
<dbReference type="InterPro" id="IPR027450">
    <property type="entry name" value="AlkB-like"/>
</dbReference>
<dbReference type="GO" id="GO:0006307">
    <property type="term" value="P:DNA alkylation repair"/>
    <property type="evidence" value="ECO:0007669"/>
    <property type="project" value="InterPro"/>
</dbReference>
<organism evidence="10 11">
    <name type="scientific">Puia dinghuensis</name>
    <dbReference type="NCBI Taxonomy" id="1792502"/>
    <lineage>
        <taxon>Bacteria</taxon>
        <taxon>Pseudomonadati</taxon>
        <taxon>Bacteroidota</taxon>
        <taxon>Chitinophagia</taxon>
        <taxon>Chitinophagales</taxon>
        <taxon>Chitinophagaceae</taxon>
        <taxon>Puia</taxon>
    </lineage>
</organism>
<evidence type="ECO:0000256" key="7">
    <source>
        <dbReference type="ARBA" id="ARBA00023004"/>
    </source>
</evidence>
<keyword evidence="10" id="KW-0489">Methyltransferase</keyword>
<evidence type="ECO:0000259" key="9">
    <source>
        <dbReference type="PROSITE" id="PS51471"/>
    </source>
</evidence>
<dbReference type="GO" id="GO:0008168">
    <property type="term" value="F:methyltransferase activity"/>
    <property type="evidence" value="ECO:0007669"/>
    <property type="project" value="UniProtKB-KW"/>
</dbReference>
<dbReference type="GO" id="GO:0051213">
    <property type="term" value="F:dioxygenase activity"/>
    <property type="evidence" value="ECO:0007669"/>
    <property type="project" value="UniProtKB-KW"/>
</dbReference>
<gene>
    <name evidence="10" type="ORF">GCM10011511_16490</name>
</gene>